<dbReference type="RefSeq" id="WP_105733345.1">
    <property type="nucleotide sequence ID" value="NZ_PVBT01000002.1"/>
</dbReference>
<protein>
    <submittedName>
        <fullName evidence="1">Uncharacterized protein</fullName>
    </submittedName>
</protein>
<gene>
    <name evidence="1" type="ORF">C5750_07995</name>
</gene>
<dbReference type="Proteomes" id="UP000238563">
    <property type="component" value="Unassembled WGS sequence"/>
</dbReference>
<accession>A0A2S9JPG9</accession>
<keyword evidence="2" id="KW-1185">Reference proteome</keyword>
<proteinExistence type="predicted"/>
<dbReference type="EMBL" id="PVBT01000002">
    <property type="protein sequence ID" value="PRD55117.1"/>
    <property type="molecule type" value="Genomic_DNA"/>
</dbReference>
<dbReference type="OrthoDB" id="7365361at2"/>
<sequence>MPQTYADLTLAEALSDPMINAVMRADHVTRSELELLMKSVARKNIEAATSNTWQRPFTVDQPAVSKSLLAMGARVRSACCEGSV</sequence>
<evidence type="ECO:0000313" key="2">
    <source>
        <dbReference type="Proteomes" id="UP000238563"/>
    </source>
</evidence>
<name>A0A2S9JPG9_9HYPH</name>
<comment type="caution">
    <text evidence="1">The sequence shown here is derived from an EMBL/GenBank/DDBJ whole genome shotgun (WGS) entry which is preliminary data.</text>
</comment>
<reference evidence="1 2" key="1">
    <citation type="submission" date="2018-02" db="EMBL/GenBank/DDBJ databases">
        <title>The draft genome of Phyllobacterium myrsinacearum DSM5892.</title>
        <authorList>
            <person name="Li L."/>
            <person name="Liu L."/>
            <person name="Zhang X."/>
            <person name="Wang T."/>
        </authorList>
    </citation>
    <scope>NUCLEOTIDE SEQUENCE [LARGE SCALE GENOMIC DNA]</scope>
    <source>
        <strain evidence="1 2">DSM 5892</strain>
    </source>
</reference>
<organism evidence="1 2">
    <name type="scientific">Phyllobacterium myrsinacearum</name>
    <dbReference type="NCBI Taxonomy" id="28101"/>
    <lineage>
        <taxon>Bacteria</taxon>
        <taxon>Pseudomonadati</taxon>
        <taxon>Pseudomonadota</taxon>
        <taxon>Alphaproteobacteria</taxon>
        <taxon>Hyphomicrobiales</taxon>
        <taxon>Phyllobacteriaceae</taxon>
        <taxon>Phyllobacterium</taxon>
    </lineage>
</organism>
<evidence type="ECO:0000313" key="1">
    <source>
        <dbReference type="EMBL" id="PRD55117.1"/>
    </source>
</evidence>
<dbReference type="AlphaFoldDB" id="A0A2S9JPG9"/>